<reference evidence="7 8" key="1">
    <citation type="submission" date="2019-07" db="EMBL/GenBank/DDBJ databases">
        <title>Genomic Encyclopedia of Archaeal and Bacterial Type Strains, Phase II (KMG-II): from individual species to whole genera.</title>
        <authorList>
            <person name="Goeker M."/>
        </authorList>
    </citation>
    <scope>NUCLEOTIDE SEQUENCE [LARGE SCALE GENOMIC DNA]</scope>
    <source>
        <strain evidence="7 8">DSM 46842</strain>
    </source>
</reference>
<keyword evidence="8" id="KW-1185">Reference proteome</keyword>
<keyword evidence="3" id="KW-0547">Nucleotide-binding</keyword>
<dbReference type="GO" id="GO:0005886">
    <property type="term" value="C:plasma membrane"/>
    <property type="evidence" value="ECO:0007669"/>
    <property type="project" value="UniProtKB-SubCell"/>
</dbReference>
<dbReference type="InterPro" id="IPR027417">
    <property type="entry name" value="P-loop_NTPase"/>
</dbReference>
<evidence type="ECO:0000256" key="1">
    <source>
        <dbReference type="ARBA" id="ARBA00004202"/>
    </source>
</evidence>
<evidence type="ECO:0000256" key="3">
    <source>
        <dbReference type="ARBA" id="ARBA00022741"/>
    </source>
</evidence>
<accession>A0A5S5CWC6</accession>
<evidence type="ECO:0000256" key="5">
    <source>
        <dbReference type="ARBA" id="ARBA00023251"/>
    </source>
</evidence>
<dbReference type="Gene3D" id="3.40.50.300">
    <property type="entry name" value="P-loop containing nucleotide triphosphate hydrolases"/>
    <property type="match status" value="1"/>
</dbReference>
<dbReference type="GO" id="GO:0005524">
    <property type="term" value="F:ATP binding"/>
    <property type="evidence" value="ECO:0007669"/>
    <property type="project" value="UniProtKB-KW"/>
</dbReference>
<name>A0A5S5CWC6_9ACTN</name>
<proteinExistence type="predicted"/>
<dbReference type="EMBL" id="VNHW01000008">
    <property type="protein sequence ID" value="TYP86842.1"/>
    <property type="molecule type" value="Genomic_DNA"/>
</dbReference>
<dbReference type="PANTHER" id="PTHR42711">
    <property type="entry name" value="ABC TRANSPORTER ATP-BINDING PROTEIN"/>
    <property type="match status" value="1"/>
</dbReference>
<dbReference type="GO" id="GO:0046677">
    <property type="term" value="P:response to antibiotic"/>
    <property type="evidence" value="ECO:0007669"/>
    <property type="project" value="UniProtKB-KW"/>
</dbReference>
<comment type="subcellular location">
    <subcellularLocation>
        <location evidence="1">Cell membrane</location>
        <topology evidence="1">Peripheral membrane protein</topology>
    </subcellularLocation>
</comment>
<dbReference type="GO" id="GO:0016887">
    <property type="term" value="F:ATP hydrolysis activity"/>
    <property type="evidence" value="ECO:0007669"/>
    <property type="project" value="InterPro"/>
</dbReference>
<evidence type="ECO:0000256" key="4">
    <source>
        <dbReference type="ARBA" id="ARBA00022840"/>
    </source>
</evidence>
<evidence type="ECO:0000259" key="6">
    <source>
        <dbReference type="PROSITE" id="PS50893"/>
    </source>
</evidence>
<protein>
    <submittedName>
        <fullName evidence="7">ABC-2 type transport system ATP-binding protein</fullName>
    </submittedName>
</protein>
<dbReference type="PROSITE" id="PS50893">
    <property type="entry name" value="ABC_TRANSPORTER_2"/>
    <property type="match status" value="1"/>
</dbReference>
<keyword evidence="4 7" id="KW-0067">ATP-binding</keyword>
<sequence length="313" mass="33053">MNPAIAVTGLRKSFGPKVVLDALDLTVPEGTVFALLGPNGAGKTTTVDILSTLTPADGGEVRIAGHDLHRDPAAVRSAIALTGQFSAVDTLLTGRENLRLMSDLNHLGRKEGQRRADDLLERFDLVEAADKVPAMYSGGMRRRLDLAMGLMADPRVVFLDEPTTGLDPRSRRAMWDIVRGLVADGGTILLTTQYLEEADQLADRIGVLDAGRLVAEGTADELKRMVPGSHVRLEFAGPEPLRRAAHALGIAPADEGSLALEVPGDGSVAALKSLLARLDDAGVDVAGLTVHTPDLDDVFLALTGRPTPAEVTA</sequence>
<comment type="caution">
    <text evidence="7">The sequence shown here is derived from an EMBL/GenBank/DDBJ whole genome shotgun (WGS) entry which is preliminary data.</text>
</comment>
<dbReference type="PANTHER" id="PTHR42711:SF19">
    <property type="entry name" value="DOXORUBICIN RESISTANCE ATP-BINDING PROTEIN DRRA"/>
    <property type="match status" value="1"/>
</dbReference>
<evidence type="ECO:0000313" key="8">
    <source>
        <dbReference type="Proteomes" id="UP000322499"/>
    </source>
</evidence>
<dbReference type="PROSITE" id="PS00211">
    <property type="entry name" value="ABC_TRANSPORTER_1"/>
    <property type="match status" value="1"/>
</dbReference>
<dbReference type="SMART" id="SM00382">
    <property type="entry name" value="AAA"/>
    <property type="match status" value="1"/>
</dbReference>
<evidence type="ECO:0000313" key="7">
    <source>
        <dbReference type="EMBL" id="TYP86842.1"/>
    </source>
</evidence>
<keyword evidence="5" id="KW-0046">Antibiotic resistance</keyword>
<dbReference type="RefSeq" id="WP_166533658.1">
    <property type="nucleotide sequence ID" value="NZ_VNHW01000008.1"/>
</dbReference>
<dbReference type="InterPro" id="IPR003439">
    <property type="entry name" value="ABC_transporter-like_ATP-bd"/>
</dbReference>
<organism evidence="7 8">
    <name type="scientific">Blastococcus xanthinilyticus</name>
    <dbReference type="NCBI Taxonomy" id="1564164"/>
    <lineage>
        <taxon>Bacteria</taxon>
        <taxon>Bacillati</taxon>
        <taxon>Actinomycetota</taxon>
        <taxon>Actinomycetes</taxon>
        <taxon>Geodermatophilales</taxon>
        <taxon>Geodermatophilaceae</taxon>
        <taxon>Blastococcus</taxon>
    </lineage>
</organism>
<dbReference type="InterPro" id="IPR003593">
    <property type="entry name" value="AAA+_ATPase"/>
</dbReference>
<dbReference type="InterPro" id="IPR017871">
    <property type="entry name" value="ABC_transporter-like_CS"/>
</dbReference>
<dbReference type="Pfam" id="PF00005">
    <property type="entry name" value="ABC_tran"/>
    <property type="match status" value="1"/>
</dbReference>
<keyword evidence="2" id="KW-0813">Transport</keyword>
<evidence type="ECO:0000256" key="2">
    <source>
        <dbReference type="ARBA" id="ARBA00022448"/>
    </source>
</evidence>
<dbReference type="SUPFAM" id="SSF52540">
    <property type="entry name" value="P-loop containing nucleoside triphosphate hydrolases"/>
    <property type="match status" value="1"/>
</dbReference>
<gene>
    <name evidence="7" type="ORF">BD833_108127</name>
</gene>
<dbReference type="Proteomes" id="UP000322499">
    <property type="component" value="Unassembled WGS sequence"/>
</dbReference>
<dbReference type="InterPro" id="IPR050763">
    <property type="entry name" value="ABC_transporter_ATP-binding"/>
</dbReference>
<dbReference type="AlphaFoldDB" id="A0A5S5CWC6"/>
<feature type="domain" description="ABC transporter" evidence="6">
    <location>
        <begin position="5"/>
        <end position="235"/>
    </location>
</feature>